<feature type="non-terminal residue" evidence="2">
    <location>
        <position position="1"/>
    </location>
</feature>
<reference evidence="2" key="1">
    <citation type="journal article" date="2014" name="Front. Microbiol.">
        <title>High frequency of phylogenetically diverse reductive dehalogenase-homologous genes in deep subseafloor sedimentary metagenomes.</title>
        <authorList>
            <person name="Kawai M."/>
            <person name="Futagami T."/>
            <person name="Toyoda A."/>
            <person name="Takaki Y."/>
            <person name="Nishi S."/>
            <person name="Hori S."/>
            <person name="Arai W."/>
            <person name="Tsubouchi T."/>
            <person name="Morono Y."/>
            <person name="Uchiyama I."/>
            <person name="Ito T."/>
            <person name="Fujiyama A."/>
            <person name="Inagaki F."/>
            <person name="Takami H."/>
        </authorList>
    </citation>
    <scope>NUCLEOTIDE SEQUENCE</scope>
    <source>
        <strain evidence="2">Expedition CK06-06</strain>
    </source>
</reference>
<accession>X1V2H2</accession>
<evidence type="ECO:0000313" key="2">
    <source>
        <dbReference type="EMBL" id="GAI98859.1"/>
    </source>
</evidence>
<comment type="caution">
    <text evidence="2">The sequence shown here is derived from an EMBL/GenBank/DDBJ whole genome shotgun (WGS) entry which is preliminary data.</text>
</comment>
<sequence>KPEVKPPAGNPILEKLDLARTLAIIDSRPKERIIESKLREEFGDAVIDALRQGHYVVSGSAGYNPPLLVSLKGRELIQGGNPVPKTERERKSLHERIFGKGSTPPLERLGKGETLNDMLPMTPTDGPPLPRGLGLKWPWKK</sequence>
<proteinExistence type="predicted"/>
<feature type="region of interest" description="Disordered" evidence="1">
    <location>
        <begin position="98"/>
        <end position="141"/>
    </location>
</feature>
<dbReference type="EMBL" id="BARW01025043">
    <property type="protein sequence ID" value="GAI98859.1"/>
    <property type="molecule type" value="Genomic_DNA"/>
</dbReference>
<protein>
    <submittedName>
        <fullName evidence="2">Uncharacterized protein</fullName>
    </submittedName>
</protein>
<evidence type="ECO:0000256" key="1">
    <source>
        <dbReference type="SAM" id="MobiDB-lite"/>
    </source>
</evidence>
<name>X1V2H2_9ZZZZ</name>
<organism evidence="2">
    <name type="scientific">marine sediment metagenome</name>
    <dbReference type="NCBI Taxonomy" id="412755"/>
    <lineage>
        <taxon>unclassified sequences</taxon>
        <taxon>metagenomes</taxon>
        <taxon>ecological metagenomes</taxon>
    </lineage>
</organism>
<gene>
    <name evidence="2" type="ORF">S12H4_41149</name>
</gene>
<dbReference type="AlphaFoldDB" id="X1V2H2"/>